<dbReference type="Gramene" id="RZC54392">
    <property type="protein sequence ID" value="RZC54392"/>
    <property type="gene ID" value="C5167_013259"/>
</dbReference>
<organism evidence="2 3">
    <name type="scientific">Papaver somniferum</name>
    <name type="common">Opium poppy</name>
    <dbReference type="NCBI Taxonomy" id="3469"/>
    <lineage>
        <taxon>Eukaryota</taxon>
        <taxon>Viridiplantae</taxon>
        <taxon>Streptophyta</taxon>
        <taxon>Embryophyta</taxon>
        <taxon>Tracheophyta</taxon>
        <taxon>Spermatophyta</taxon>
        <taxon>Magnoliopsida</taxon>
        <taxon>Ranunculales</taxon>
        <taxon>Papaveraceae</taxon>
        <taxon>Papaveroideae</taxon>
        <taxon>Papaver</taxon>
    </lineage>
</organism>
<name>A0A4Y7J2W7_PAPSO</name>
<dbReference type="EMBL" id="CM010717">
    <property type="protein sequence ID" value="RZC54392.1"/>
    <property type="molecule type" value="Genomic_DNA"/>
</dbReference>
<dbReference type="SUPFAM" id="SSF50249">
    <property type="entry name" value="Nucleic acid-binding proteins"/>
    <property type="match status" value="1"/>
</dbReference>
<evidence type="ECO:0000313" key="3">
    <source>
        <dbReference type="Proteomes" id="UP000316621"/>
    </source>
</evidence>
<dbReference type="InterPro" id="IPR013955">
    <property type="entry name" value="Rep_factor-A_C"/>
</dbReference>
<reference evidence="2 3" key="1">
    <citation type="journal article" date="2018" name="Science">
        <title>The opium poppy genome and morphinan production.</title>
        <authorList>
            <person name="Guo L."/>
            <person name="Winzer T."/>
            <person name="Yang X."/>
            <person name="Li Y."/>
            <person name="Ning Z."/>
            <person name="He Z."/>
            <person name="Teodor R."/>
            <person name="Lu Y."/>
            <person name="Bowser T.A."/>
            <person name="Graham I.A."/>
            <person name="Ye K."/>
        </authorList>
    </citation>
    <scope>NUCLEOTIDE SEQUENCE [LARGE SCALE GENOMIC DNA]</scope>
    <source>
        <strain evidence="3">cv. HN1</strain>
        <tissue evidence="2">Leaves</tissue>
    </source>
</reference>
<protein>
    <recommendedName>
        <fullName evidence="1">Replication factor A C-terminal domain-containing protein</fullName>
    </recommendedName>
</protein>
<gene>
    <name evidence="2" type="ORF">C5167_013259</name>
</gene>
<evidence type="ECO:0000259" key="1">
    <source>
        <dbReference type="Pfam" id="PF08646"/>
    </source>
</evidence>
<accession>A0A4Y7J2W7</accession>
<feature type="domain" description="Replication factor A C-terminal" evidence="1">
    <location>
        <begin position="92"/>
        <end position="141"/>
    </location>
</feature>
<dbReference type="Gene3D" id="2.40.50.140">
    <property type="entry name" value="Nucleic acid-binding proteins"/>
    <property type="match status" value="1"/>
</dbReference>
<dbReference type="InterPro" id="IPR012340">
    <property type="entry name" value="NA-bd_OB-fold"/>
</dbReference>
<keyword evidence="3" id="KW-1185">Reference proteome</keyword>
<dbReference type="Proteomes" id="UP000316621">
    <property type="component" value="Chromosome 3"/>
</dbReference>
<sequence>MANQNQHQFQSNIEGGLYTTEKLHLTAGKPKFWPAKSEKRGYFRWNKSLSALDAYSMSMIPHNFSFTEFEALESNLQNIQLTANVIICNVTATNVMIESGWHYLACPRCSKKVLDDNGDLWCTKCEVKVDMPIARYMLRFKWKITLAPQFSWHWISRSKNWSDNAKVTVMSGFRRLWFAFLTALEDKIEFLS</sequence>
<dbReference type="Pfam" id="PF08646">
    <property type="entry name" value="Rep_fac-A_C"/>
    <property type="match status" value="1"/>
</dbReference>
<evidence type="ECO:0000313" key="2">
    <source>
        <dbReference type="EMBL" id="RZC54392.1"/>
    </source>
</evidence>
<proteinExistence type="predicted"/>
<dbReference type="AlphaFoldDB" id="A0A4Y7J2W7"/>